<comment type="caution">
    <text evidence="10">The sequence shown here is derived from an EMBL/GenBank/DDBJ whole genome shotgun (WGS) entry which is preliminary data.</text>
</comment>
<dbReference type="Gene3D" id="1.10.340.70">
    <property type="match status" value="1"/>
</dbReference>
<dbReference type="OrthoDB" id="6433398at2759"/>
<dbReference type="GO" id="GO:0004519">
    <property type="term" value="F:endonuclease activity"/>
    <property type="evidence" value="ECO:0007669"/>
    <property type="project" value="UniProtKB-KW"/>
</dbReference>
<dbReference type="Pfam" id="PF17917">
    <property type="entry name" value="RT_RNaseH"/>
    <property type="match status" value="1"/>
</dbReference>
<dbReference type="InterPro" id="IPR050951">
    <property type="entry name" value="Retrovirus_Pol_polyprotein"/>
</dbReference>
<keyword evidence="4" id="KW-0540">Nuclease</keyword>
<evidence type="ECO:0000313" key="10">
    <source>
        <dbReference type="EMBL" id="GFT66815.1"/>
    </source>
</evidence>
<dbReference type="PANTHER" id="PTHR37984">
    <property type="entry name" value="PROTEIN CBG26694"/>
    <property type="match status" value="1"/>
</dbReference>
<dbReference type="Proteomes" id="UP000887013">
    <property type="component" value="Unassembled WGS sequence"/>
</dbReference>
<evidence type="ECO:0000259" key="9">
    <source>
        <dbReference type="Pfam" id="PF17921"/>
    </source>
</evidence>
<keyword evidence="6" id="KW-0378">Hydrolase</keyword>
<dbReference type="InterPro" id="IPR041588">
    <property type="entry name" value="Integrase_H2C2"/>
</dbReference>
<gene>
    <name evidence="10" type="primary">AVEN_99713_1</name>
    <name evidence="10" type="ORF">NPIL_567591</name>
</gene>
<evidence type="ECO:0000259" key="8">
    <source>
        <dbReference type="Pfam" id="PF17917"/>
    </source>
</evidence>
<evidence type="ECO:0000256" key="4">
    <source>
        <dbReference type="ARBA" id="ARBA00022722"/>
    </source>
</evidence>
<feature type="domain" description="Integrase zinc-binding" evidence="9">
    <location>
        <begin position="75"/>
        <end position="124"/>
    </location>
</feature>
<sequence>MITKDKDVTAEMDKGSMVADSFRSQQECSAELALAWEYAKEGKANYYEVDGYLFHRDKILGESIGQLVVLECRWTDVLRLVHTSVFSSHMGPKKTLEGIKYSFFCKGLMTHVKKFCESCRECQLIRLVRINYKSSITPVKSNVTQKNWASIEKDTWAVLYGLNNFDKWIYSAKVEITSDHTPLKYLNQATPKSHKPTRWTLAFTEMESFHHPQTRCAA</sequence>
<protein>
    <recommendedName>
        <fullName evidence="1">RNA-directed DNA polymerase</fullName>
        <ecNumber evidence="1">2.7.7.49</ecNumber>
    </recommendedName>
</protein>
<keyword evidence="5" id="KW-0255">Endonuclease</keyword>
<accession>A0A8X6U0C0</accession>
<evidence type="ECO:0000313" key="11">
    <source>
        <dbReference type="Proteomes" id="UP000887013"/>
    </source>
</evidence>
<keyword evidence="11" id="KW-1185">Reference proteome</keyword>
<dbReference type="InterPro" id="IPR041373">
    <property type="entry name" value="RT_RNaseH"/>
</dbReference>
<evidence type="ECO:0000256" key="1">
    <source>
        <dbReference type="ARBA" id="ARBA00012493"/>
    </source>
</evidence>
<evidence type="ECO:0000256" key="5">
    <source>
        <dbReference type="ARBA" id="ARBA00022759"/>
    </source>
</evidence>
<name>A0A8X6U0C0_NEPPI</name>
<proteinExistence type="predicted"/>
<dbReference type="EMBL" id="BMAW01020191">
    <property type="protein sequence ID" value="GFT66815.1"/>
    <property type="molecule type" value="Genomic_DNA"/>
</dbReference>
<evidence type="ECO:0000256" key="6">
    <source>
        <dbReference type="ARBA" id="ARBA00022801"/>
    </source>
</evidence>
<keyword evidence="2" id="KW-0808">Transferase</keyword>
<dbReference type="AlphaFoldDB" id="A0A8X6U0C0"/>
<keyword evidence="7" id="KW-0695">RNA-directed DNA polymerase</keyword>
<dbReference type="GO" id="GO:0003964">
    <property type="term" value="F:RNA-directed DNA polymerase activity"/>
    <property type="evidence" value="ECO:0007669"/>
    <property type="project" value="UniProtKB-KW"/>
</dbReference>
<dbReference type="EC" id="2.7.7.49" evidence="1"/>
<dbReference type="Pfam" id="PF17921">
    <property type="entry name" value="Integrase_H2C2"/>
    <property type="match status" value="1"/>
</dbReference>
<dbReference type="GO" id="GO:0016787">
    <property type="term" value="F:hydrolase activity"/>
    <property type="evidence" value="ECO:0007669"/>
    <property type="project" value="UniProtKB-KW"/>
</dbReference>
<evidence type="ECO:0000256" key="3">
    <source>
        <dbReference type="ARBA" id="ARBA00022695"/>
    </source>
</evidence>
<evidence type="ECO:0000256" key="7">
    <source>
        <dbReference type="ARBA" id="ARBA00022918"/>
    </source>
</evidence>
<feature type="domain" description="Reverse transcriptase RNase H-like" evidence="8">
    <location>
        <begin position="142"/>
        <end position="204"/>
    </location>
</feature>
<keyword evidence="3" id="KW-0548">Nucleotidyltransferase</keyword>
<reference evidence="10" key="1">
    <citation type="submission" date="2020-08" db="EMBL/GenBank/DDBJ databases">
        <title>Multicomponent nature underlies the extraordinary mechanical properties of spider dragline silk.</title>
        <authorList>
            <person name="Kono N."/>
            <person name="Nakamura H."/>
            <person name="Mori M."/>
            <person name="Yoshida Y."/>
            <person name="Ohtoshi R."/>
            <person name="Malay A.D."/>
            <person name="Moran D.A.P."/>
            <person name="Tomita M."/>
            <person name="Numata K."/>
            <person name="Arakawa K."/>
        </authorList>
    </citation>
    <scope>NUCLEOTIDE SEQUENCE</scope>
</reference>
<organism evidence="10 11">
    <name type="scientific">Nephila pilipes</name>
    <name type="common">Giant wood spider</name>
    <name type="synonym">Nephila maculata</name>
    <dbReference type="NCBI Taxonomy" id="299642"/>
    <lineage>
        <taxon>Eukaryota</taxon>
        <taxon>Metazoa</taxon>
        <taxon>Ecdysozoa</taxon>
        <taxon>Arthropoda</taxon>
        <taxon>Chelicerata</taxon>
        <taxon>Arachnida</taxon>
        <taxon>Araneae</taxon>
        <taxon>Araneomorphae</taxon>
        <taxon>Entelegynae</taxon>
        <taxon>Araneoidea</taxon>
        <taxon>Nephilidae</taxon>
        <taxon>Nephila</taxon>
    </lineage>
</organism>
<evidence type="ECO:0000256" key="2">
    <source>
        <dbReference type="ARBA" id="ARBA00022679"/>
    </source>
</evidence>
<dbReference type="PANTHER" id="PTHR37984:SF5">
    <property type="entry name" value="PROTEIN NYNRIN-LIKE"/>
    <property type="match status" value="1"/>
</dbReference>